<reference evidence="10 11" key="1">
    <citation type="submission" date="2016-10" db="EMBL/GenBank/DDBJ databases">
        <authorList>
            <person name="Varghese N."/>
            <person name="Submissions S."/>
        </authorList>
    </citation>
    <scope>NUCLEOTIDE SEQUENCE [LARGE SCALE GENOMIC DNA]</scope>
    <source>
        <strain evidence="10 11">DSM 16525</strain>
    </source>
</reference>
<feature type="binding site" evidence="7">
    <location>
        <begin position="186"/>
        <end position="191"/>
    </location>
    <ligand>
        <name>ATP</name>
        <dbReference type="ChEBI" id="CHEBI:30616"/>
    </ligand>
</feature>
<feature type="binding site" evidence="7">
    <location>
        <begin position="191"/>
        <end position="195"/>
    </location>
    <ligand>
        <name>substrate</name>
    </ligand>
</feature>
<evidence type="ECO:0000256" key="5">
    <source>
        <dbReference type="ARBA" id="ARBA00022917"/>
    </source>
</evidence>
<evidence type="ECO:0000313" key="12">
    <source>
        <dbReference type="Proteomes" id="UP000321514"/>
    </source>
</evidence>
<dbReference type="Proteomes" id="UP000321514">
    <property type="component" value="Unassembled WGS sequence"/>
</dbReference>
<evidence type="ECO:0000256" key="1">
    <source>
        <dbReference type="ARBA" id="ARBA00022490"/>
    </source>
</evidence>
<reference evidence="9 12" key="2">
    <citation type="submission" date="2019-07" db="EMBL/GenBank/DDBJ databases">
        <title>Whole genome shotgun sequence of Myxococcus fulvus NBRC 100333.</title>
        <authorList>
            <person name="Hosoyama A."/>
            <person name="Uohara A."/>
            <person name="Ohji S."/>
            <person name="Ichikawa N."/>
        </authorList>
    </citation>
    <scope>NUCLEOTIDE SEQUENCE [LARGE SCALE GENOMIC DNA]</scope>
    <source>
        <strain evidence="9 12">NBRC 100333</strain>
    </source>
</reference>
<dbReference type="AlphaFoldDB" id="A0A511T9D8"/>
<evidence type="ECO:0000256" key="4">
    <source>
        <dbReference type="ARBA" id="ARBA00022840"/>
    </source>
</evidence>
<dbReference type="InterPro" id="IPR002314">
    <property type="entry name" value="aa-tRNA-synt_IIb"/>
</dbReference>
<dbReference type="GO" id="GO:0005524">
    <property type="term" value="F:ATP binding"/>
    <property type="evidence" value="ECO:0007669"/>
    <property type="project" value="UniProtKB-UniRule"/>
</dbReference>
<dbReference type="Pfam" id="PF03129">
    <property type="entry name" value="HGTP_anticodon"/>
    <property type="match status" value="1"/>
</dbReference>
<dbReference type="InterPro" id="IPR033731">
    <property type="entry name" value="GlyRS-like_core"/>
</dbReference>
<evidence type="ECO:0000313" key="10">
    <source>
        <dbReference type="EMBL" id="SEU37591.1"/>
    </source>
</evidence>
<evidence type="ECO:0000256" key="3">
    <source>
        <dbReference type="ARBA" id="ARBA00022741"/>
    </source>
</evidence>
<dbReference type="InterPro" id="IPR006195">
    <property type="entry name" value="aa-tRNA-synth_II"/>
</dbReference>
<protein>
    <recommendedName>
        <fullName evidence="7">Glycine--tRNA ligase</fullName>
        <ecNumber evidence="7">6.1.1.14</ecNumber>
    </recommendedName>
    <alternativeName>
        <fullName evidence="7">Glycyl-tRNA synthetase</fullName>
        <shortName evidence="7">GlyRS</shortName>
    </alternativeName>
</protein>
<evidence type="ECO:0000256" key="6">
    <source>
        <dbReference type="ARBA" id="ARBA00023146"/>
    </source>
</evidence>
<dbReference type="InterPro" id="IPR004154">
    <property type="entry name" value="Anticodon-bd"/>
</dbReference>
<dbReference type="InterPro" id="IPR022961">
    <property type="entry name" value="Gly_tRNA_ligase_bac"/>
</dbReference>
<keyword evidence="4 7" id="KW-0067">ATP-binding</keyword>
<dbReference type="Gene3D" id="3.40.50.800">
    <property type="entry name" value="Anticodon-binding domain"/>
    <property type="match status" value="1"/>
</dbReference>
<dbReference type="EMBL" id="BJXR01000040">
    <property type="protein sequence ID" value="GEN10794.1"/>
    <property type="molecule type" value="Genomic_DNA"/>
</dbReference>
<feature type="binding site" evidence="7">
    <location>
        <position position="99"/>
    </location>
    <ligand>
        <name>substrate</name>
    </ligand>
</feature>
<evidence type="ECO:0000256" key="2">
    <source>
        <dbReference type="ARBA" id="ARBA00022598"/>
    </source>
</evidence>
<dbReference type="InterPro" id="IPR045864">
    <property type="entry name" value="aa-tRNA-synth_II/BPL/LPL"/>
</dbReference>
<dbReference type="PROSITE" id="PS50862">
    <property type="entry name" value="AA_TRNA_LIGASE_II"/>
    <property type="match status" value="1"/>
</dbReference>
<comment type="subunit">
    <text evidence="7">Homodimer.</text>
</comment>
<keyword evidence="6 7" id="KW-0030">Aminoacyl-tRNA synthetase</keyword>
<dbReference type="RefSeq" id="WP_074958193.1">
    <property type="nucleotide sequence ID" value="NZ_BJXR01000040.1"/>
</dbReference>
<evidence type="ECO:0000256" key="7">
    <source>
        <dbReference type="HAMAP-Rule" id="MF_00253"/>
    </source>
</evidence>
<evidence type="ECO:0000313" key="9">
    <source>
        <dbReference type="EMBL" id="GEN10794.1"/>
    </source>
</evidence>
<comment type="catalytic activity">
    <reaction evidence="7">
        <text>tRNA(Gly) + glycine + ATP = glycyl-tRNA(Gly) + AMP + diphosphate</text>
        <dbReference type="Rhea" id="RHEA:16013"/>
        <dbReference type="Rhea" id="RHEA-COMP:9664"/>
        <dbReference type="Rhea" id="RHEA-COMP:9683"/>
        <dbReference type="ChEBI" id="CHEBI:30616"/>
        <dbReference type="ChEBI" id="CHEBI:33019"/>
        <dbReference type="ChEBI" id="CHEBI:57305"/>
        <dbReference type="ChEBI" id="CHEBI:78442"/>
        <dbReference type="ChEBI" id="CHEBI:78522"/>
        <dbReference type="ChEBI" id="CHEBI:456215"/>
        <dbReference type="EC" id="6.1.1.14"/>
    </reaction>
</comment>
<dbReference type="InterPro" id="IPR027031">
    <property type="entry name" value="Gly-tRNA_synthase/POLG2"/>
</dbReference>
<dbReference type="GO" id="GO:0005737">
    <property type="term" value="C:cytoplasm"/>
    <property type="evidence" value="ECO:0007669"/>
    <property type="project" value="UniProtKB-SubCell"/>
</dbReference>
<dbReference type="PRINTS" id="PR01043">
    <property type="entry name" value="TRNASYNTHGLY"/>
</dbReference>
<dbReference type="Pfam" id="PF00587">
    <property type="entry name" value="tRNA-synt_2b"/>
    <property type="match status" value="1"/>
</dbReference>
<organism evidence="9 12">
    <name type="scientific">Myxococcus fulvus</name>
    <dbReference type="NCBI Taxonomy" id="33"/>
    <lineage>
        <taxon>Bacteria</taxon>
        <taxon>Pseudomonadati</taxon>
        <taxon>Myxococcota</taxon>
        <taxon>Myxococcia</taxon>
        <taxon>Myxococcales</taxon>
        <taxon>Cystobacterineae</taxon>
        <taxon>Myxococcaceae</taxon>
        <taxon>Myxococcus</taxon>
    </lineage>
</organism>
<keyword evidence="3 7" id="KW-0547">Nucleotide-binding</keyword>
<keyword evidence="2 7" id="KW-0436">Ligase</keyword>
<keyword evidence="5 7" id="KW-0648">Protein biosynthesis</keyword>
<dbReference type="STRING" id="1334629.MFUL124B02_40825"/>
<dbReference type="GO" id="GO:0006426">
    <property type="term" value="P:glycyl-tRNA aminoacylation"/>
    <property type="evidence" value="ECO:0007669"/>
    <property type="project" value="UniProtKB-UniRule"/>
</dbReference>
<name>A0A511T9D8_MYXFU</name>
<feature type="domain" description="Aminoacyl-transfer RNA synthetases class-II family profile" evidence="8">
    <location>
        <begin position="7"/>
        <end position="347"/>
    </location>
</feature>
<comment type="function">
    <text evidence="7">Catalyzes the attachment of glycine to tRNA(Gly).</text>
</comment>
<dbReference type="InterPro" id="IPR036621">
    <property type="entry name" value="Anticodon-bd_dom_sf"/>
</dbReference>
<dbReference type="OrthoDB" id="9760853at2"/>
<dbReference type="NCBIfam" id="NF003211">
    <property type="entry name" value="PRK04173.1"/>
    <property type="match status" value="1"/>
</dbReference>
<comment type="similarity">
    <text evidence="7">Belongs to the class-II aminoacyl-tRNA synthetase family.</text>
</comment>
<feature type="binding site" evidence="7">
    <location>
        <begin position="315"/>
        <end position="319"/>
    </location>
    <ligand>
        <name>substrate</name>
    </ligand>
</feature>
<dbReference type="EC" id="6.1.1.14" evidence="7"/>
<evidence type="ECO:0000313" key="11">
    <source>
        <dbReference type="Proteomes" id="UP000183760"/>
    </source>
</evidence>
<dbReference type="SUPFAM" id="SSF52954">
    <property type="entry name" value="Class II aaRS ABD-related"/>
    <property type="match status" value="1"/>
</dbReference>
<feature type="binding site" evidence="7">
    <location>
        <begin position="176"/>
        <end position="178"/>
    </location>
    <ligand>
        <name>ATP</name>
        <dbReference type="ChEBI" id="CHEBI:30616"/>
    </ligand>
</feature>
<comment type="subcellular location">
    <subcellularLocation>
        <location evidence="7">Cytoplasm</location>
    </subcellularLocation>
</comment>
<dbReference type="CDD" id="cd00774">
    <property type="entry name" value="GlyRS-like_core"/>
    <property type="match status" value="1"/>
</dbReference>
<dbReference type="PANTHER" id="PTHR10745">
    <property type="entry name" value="GLYCYL-TRNA SYNTHETASE/DNA POLYMERASE SUBUNIT GAMMA-2"/>
    <property type="match status" value="1"/>
</dbReference>
<dbReference type="PANTHER" id="PTHR10745:SF8">
    <property type="entry name" value="DNA POLYMERASE SUBUNIT GAMMA-2, MITOCHONDRIAL"/>
    <property type="match status" value="1"/>
</dbReference>
<sequence>MAAQTMEQLVSLSKRRGFIFPGSAIYGGLQGTYDYGPLGVELKNNLKLAWWRANVWEREDMEGIDASILMNKLTWRYSGHEETFVDPMVDCKGCKMRWRADQLAGKCPSCGSAELTEPRPFNLMFKTQVGPVPDPESFSYLRPETAQGIFLNFKHVLDSTSRKLPFGIAQMGKSFRNEITPRNFIFRVREFEQMEIEFFVKPGEDEAWHQKWVEDRINWWLSVGLSKDNLVPYHQKANELAHYAKATVDLLYRFPHGLEELEGIANRTDYDLGSHSKDQGSLGLKARVAPNSHSTEKLTYFDAETKQHVVPFVIEPSAGVDRGVLAVLSEAYAEEQVKPAPADRLKPVEEALGTFLKSVSRNEKLTADAKNALLAEGERISGALGERLASITGLLSMPGAESIEVAKKLRGQVDPVVDEFYRTVLHFKPRLAPIKVAVLPLKKNHAGIVDVAKGIRRRLQSSGSMRVVYDDTGAIGKLYRRQDEIGTPFCVTVDFDTLGDGKDASTKDTVTVRHRDSMAQERVAISELEGYLREKMG</sequence>
<keyword evidence="11" id="KW-1185">Reference proteome</keyword>
<accession>A0A511T9D8</accession>
<dbReference type="GO" id="GO:0004820">
    <property type="term" value="F:glycine-tRNA ligase activity"/>
    <property type="evidence" value="ECO:0007669"/>
    <property type="project" value="UniProtKB-UniRule"/>
</dbReference>
<proteinExistence type="inferred from homology"/>
<gene>
    <name evidence="7 9" type="primary">glyQS</name>
    <name evidence="9" type="ORF">MFU01_58310</name>
    <name evidence="10" type="ORF">SAMN05443572_112156</name>
</gene>
<evidence type="ECO:0000259" key="8">
    <source>
        <dbReference type="PROSITE" id="PS50862"/>
    </source>
</evidence>
<keyword evidence="1 7" id="KW-0963">Cytoplasm</keyword>
<comment type="caution">
    <text evidence="9">The sequence shown here is derived from an EMBL/GenBank/DDBJ whole genome shotgun (WGS) entry which is preliminary data.</text>
</comment>
<dbReference type="SUPFAM" id="SSF55681">
    <property type="entry name" value="Class II aaRS and biotin synthetases"/>
    <property type="match status" value="1"/>
</dbReference>
<dbReference type="CDD" id="cd00858">
    <property type="entry name" value="GlyRS_anticodon"/>
    <property type="match status" value="1"/>
</dbReference>
<feature type="binding site" evidence="7">
    <location>
        <position position="144"/>
    </location>
    <ligand>
        <name>substrate</name>
    </ligand>
</feature>
<dbReference type="HAMAP" id="MF_00253_B">
    <property type="entry name" value="Gly_tRNA_synth_B"/>
    <property type="match status" value="1"/>
</dbReference>
<dbReference type="Gene3D" id="3.30.930.10">
    <property type="entry name" value="Bira Bifunctional Protein, Domain 2"/>
    <property type="match status" value="1"/>
</dbReference>
<feature type="binding site" evidence="7">
    <location>
        <begin position="260"/>
        <end position="261"/>
    </location>
    <ligand>
        <name>ATP</name>
        <dbReference type="ChEBI" id="CHEBI:30616"/>
    </ligand>
</feature>
<feature type="binding site" evidence="7">
    <location>
        <begin position="319"/>
        <end position="322"/>
    </location>
    <ligand>
        <name>ATP</name>
        <dbReference type="ChEBI" id="CHEBI:30616"/>
    </ligand>
</feature>
<dbReference type="EMBL" id="FOIB01000012">
    <property type="protein sequence ID" value="SEU37591.1"/>
    <property type="molecule type" value="Genomic_DNA"/>
</dbReference>
<dbReference type="Proteomes" id="UP000183760">
    <property type="component" value="Unassembled WGS sequence"/>
</dbReference>